<evidence type="ECO:0008006" key="6">
    <source>
        <dbReference type="Google" id="ProtNLM"/>
    </source>
</evidence>
<organism evidence="4 5">
    <name type="scientific">Pedobacter helvus</name>
    <dbReference type="NCBI Taxonomy" id="2563444"/>
    <lineage>
        <taxon>Bacteria</taxon>
        <taxon>Pseudomonadati</taxon>
        <taxon>Bacteroidota</taxon>
        <taxon>Sphingobacteriia</taxon>
        <taxon>Sphingobacteriales</taxon>
        <taxon>Sphingobacteriaceae</taxon>
        <taxon>Pedobacter</taxon>
    </lineage>
</organism>
<dbReference type="EMBL" id="SRMP02000051">
    <property type="protein sequence ID" value="MFN0293742.1"/>
    <property type="molecule type" value="Genomic_DNA"/>
</dbReference>
<feature type="chain" id="PRO_5046206437" description="Seryl-tRNA synthetase" evidence="3">
    <location>
        <begin position="24"/>
        <end position="102"/>
    </location>
</feature>
<evidence type="ECO:0000313" key="5">
    <source>
        <dbReference type="Proteomes" id="UP001517367"/>
    </source>
</evidence>
<keyword evidence="3" id="KW-0732">Signal</keyword>
<gene>
    <name evidence="4" type="ORF">E5L68_020370</name>
</gene>
<evidence type="ECO:0000313" key="4">
    <source>
        <dbReference type="EMBL" id="MFN0293742.1"/>
    </source>
</evidence>
<comment type="caution">
    <text evidence="4">The sequence shown here is derived from an EMBL/GenBank/DDBJ whole genome shotgun (WGS) entry which is preliminary data.</text>
</comment>
<proteinExistence type="predicted"/>
<keyword evidence="5" id="KW-1185">Reference proteome</keyword>
<dbReference type="RefSeq" id="WP_138729397.1">
    <property type="nucleotide sequence ID" value="NZ_SRMP02000051.1"/>
</dbReference>
<sequence length="102" mass="11540">MKKIIYPLLLLVTLTFNLNFAVAAGDKPKTELTAEQRAELNRIISRVDEIKAMDKSKLTREEKKELRKELKEMKKKANSMSGGVYLSVGAIIIIILLLILIL</sequence>
<keyword evidence="2" id="KW-0472">Membrane</keyword>
<feature type="signal peptide" evidence="3">
    <location>
        <begin position="1"/>
        <end position="23"/>
    </location>
</feature>
<accession>A0ABW9JS11</accession>
<name>A0ABW9JS11_9SPHI</name>
<keyword evidence="2" id="KW-0812">Transmembrane</keyword>
<evidence type="ECO:0000256" key="3">
    <source>
        <dbReference type="SAM" id="SignalP"/>
    </source>
</evidence>
<evidence type="ECO:0000256" key="1">
    <source>
        <dbReference type="SAM" id="Coils"/>
    </source>
</evidence>
<keyword evidence="2" id="KW-1133">Transmembrane helix</keyword>
<keyword evidence="1" id="KW-0175">Coiled coil</keyword>
<evidence type="ECO:0000256" key="2">
    <source>
        <dbReference type="SAM" id="Phobius"/>
    </source>
</evidence>
<protein>
    <recommendedName>
        <fullName evidence="6">Seryl-tRNA synthetase</fullName>
    </recommendedName>
</protein>
<feature type="coiled-coil region" evidence="1">
    <location>
        <begin position="53"/>
        <end position="83"/>
    </location>
</feature>
<feature type="transmembrane region" description="Helical" evidence="2">
    <location>
        <begin position="82"/>
        <end position="101"/>
    </location>
</feature>
<dbReference type="Proteomes" id="UP001517367">
    <property type="component" value="Unassembled WGS sequence"/>
</dbReference>
<reference evidence="4 5" key="1">
    <citation type="submission" date="2024-12" db="EMBL/GenBank/DDBJ databases">
        <authorList>
            <person name="Hu S."/>
        </authorList>
    </citation>
    <scope>NUCLEOTIDE SEQUENCE [LARGE SCALE GENOMIC DNA]</scope>
    <source>
        <strain evidence="4 5">P-25</strain>
    </source>
</reference>